<keyword evidence="3" id="KW-1185">Reference proteome</keyword>
<keyword evidence="1" id="KW-0732">Signal</keyword>
<evidence type="ECO:0000313" key="3">
    <source>
        <dbReference type="Proteomes" id="UP000518878"/>
    </source>
</evidence>
<feature type="chain" id="PRO_5030931893" evidence="1">
    <location>
        <begin position="22"/>
        <end position="145"/>
    </location>
</feature>
<name>A0A7X5QSW8_9GAMM</name>
<accession>A0A7X5QSW8</accession>
<sequence length="145" mass="16011">MRFFTIASISLSVLASSTAYAQATATIKVVNLSKEAILLQPISKNDRATLLNAYPQPLKRIESGQTSTFLVSAFQPIASFASVHYGTRGKSCSFLTSYFDTRQWPGAYVPRWNHSAKSSGGARCSSRLVSTDTQTRDWTAEFIFR</sequence>
<dbReference type="RefSeq" id="WP_166698585.1">
    <property type="nucleotide sequence ID" value="NZ_JAAQTL010000001.1"/>
</dbReference>
<feature type="signal peptide" evidence="1">
    <location>
        <begin position="1"/>
        <end position="21"/>
    </location>
</feature>
<protein>
    <submittedName>
        <fullName evidence="2">Uncharacterized protein</fullName>
    </submittedName>
</protein>
<evidence type="ECO:0000313" key="2">
    <source>
        <dbReference type="EMBL" id="NID14826.1"/>
    </source>
</evidence>
<dbReference type="Proteomes" id="UP000518878">
    <property type="component" value="Unassembled WGS sequence"/>
</dbReference>
<organism evidence="2 3">
    <name type="scientific">Luteibacter yeojuensis</name>
    <dbReference type="NCBI Taxonomy" id="345309"/>
    <lineage>
        <taxon>Bacteria</taxon>
        <taxon>Pseudomonadati</taxon>
        <taxon>Pseudomonadota</taxon>
        <taxon>Gammaproteobacteria</taxon>
        <taxon>Lysobacterales</taxon>
        <taxon>Rhodanobacteraceae</taxon>
        <taxon>Luteibacter</taxon>
    </lineage>
</organism>
<dbReference type="EMBL" id="JAAQTL010000001">
    <property type="protein sequence ID" value="NID14826.1"/>
    <property type="molecule type" value="Genomic_DNA"/>
</dbReference>
<dbReference type="AlphaFoldDB" id="A0A7X5QSW8"/>
<comment type="caution">
    <text evidence="2">The sequence shown here is derived from an EMBL/GenBank/DDBJ whole genome shotgun (WGS) entry which is preliminary data.</text>
</comment>
<evidence type="ECO:0000256" key="1">
    <source>
        <dbReference type="SAM" id="SignalP"/>
    </source>
</evidence>
<gene>
    <name evidence="2" type="ORF">HBF32_05010</name>
</gene>
<reference evidence="2 3" key="1">
    <citation type="journal article" date="2006" name="Int. J. Syst. Evol. Microbiol.">
        <title>Dyella yeojuensis sp. nov., isolated from greenhouse soil in Korea.</title>
        <authorList>
            <person name="Kim B.Y."/>
            <person name="Weon H.Y."/>
            <person name="Lee K.H."/>
            <person name="Seok S.J."/>
            <person name="Kwon S.W."/>
            <person name="Go S.J."/>
            <person name="Stackebrandt E."/>
        </authorList>
    </citation>
    <scope>NUCLEOTIDE SEQUENCE [LARGE SCALE GENOMIC DNA]</scope>
    <source>
        <strain evidence="2 3">DSM 17673</strain>
    </source>
</reference>
<proteinExistence type="predicted"/>